<dbReference type="AlphaFoldDB" id="A0A7X4K6Z0"/>
<dbReference type="SFLD" id="SFLDS00003">
    <property type="entry name" value="Haloacid_Dehalogenase"/>
    <property type="match status" value="1"/>
</dbReference>
<dbReference type="Proteomes" id="UP000465810">
    <property type="component" value="Unassembled WGS sequence"/>
</dbReference>
<dbReference type="GO" id="GO:0050308">
    <property type="term" value="F:sugar-phosphatase activity"/>
    <property type="evidence" value="ECO:0007669"/>
    <property type="project" value="TreeGrafter"/>
</dbReference>
<dbReference type="EMBL" id="WVTD01000004">
    <property type="protein sequence ID" value="MYL97630.1"/>
    <property type="molecule type" value="Genomic_DNA"/>
</dbReference>
<dbReference type="InterPro" id="IPR051806">
    <property type="entry name" value="HAD-like_SPP"/>
</dbReference>
<protein>
    <submittedName>
        <fullName evidence="1">HAD-IA family hydrolase</fullName>
    </submittedName>
</protein>
<dbReference type="InterPro" id="IPR023214">
    <property type="entry name" value="HAD_sf"/>
</dbReference>
<dbReference type="RefSeq" id="WP_160985355.1">
    <property type="nucleotide sequence ID" value="NZ_WVTD01000004.1"/>
</dbReference>
<accession>A0A7X4K6Z0</accession>
<dbReference type="InterPro" id="IPR036412">
    <property type="entry name" value="HAD-like_sf"/>
</dbReference>
<sequence>MATISQSARTPALPDPIRAAIFDMDGTLLESEAAQHRAFEETGHALGWPMEPDVLAAMIGINRDANRRMLAERLGPDFPLDRFYAESDALFEASVEAGLPLRPGAEVILDHFRDAGVKLALCTSTEGGKAQARLERAGLLHYFDAVVTRSDVTHPKPHPEPYLLAASRLGVDPADCVAVEDSYAGVSSAVAAGIATVMVPDLLPATEEQTMAAARVLPSLTALRDLLLAPTES</sequence>
<dbReference type="SUPFAM" id="SSF56784">
    <property type="entry name" value="HAD-like"/>
    <property type="match status" value="1"/>
</dbReference>
<dbReference type="Gene3D" id="3.40.50.1000">
    <property type="entry name" value="HAD superfamily/HAD-like"/>
    <property type="match status" value="1"/>
</dbReference>
<dbReference type="NCBIfam" id="TIGR01509">
    <property type="entry name" value="HAD-SF-IA-v3"/>
    <property type="match status" value="1"/>
</dbReference>
<dbReference type="Pfam" id="PF00702">
    <property type="entry name" value="Hydrolase"/>
    <property type="match status" value="1"/>
</dbReference>
<name>A0A7X4K6Z0_9SPHN</name>
<dbReference type="PANTHER" id="PTHR43481:SF4">
    <property type="entry name" value="GLYCEROL-1-PHOSPHATE PHOSPHOHYDROLASE 1-RELATED"/>
    <property type="match status" value="1"/>
</dbReference>
<dbReference type="InterPro" id="IPR023198">
    <property type="entry name" value="PGP-like_dom2"/>
</dbReference>
<evidence type="ECO:0000313" key="2">
    <source>
        <dbReference type="Proteomes" id="UP000465810"/>
    </source>
</evidence>
<reference evidence="1 2" key="1">
    <citation type="submission" date="2019-12" db="EMBL/GenBank/DDBJ databases">
        <authorList>
            <person name="Feng G."/>
            <person name="Zhu H."/>
        </authorList>
    </citation>
    <scope>NUCLEOTIDE SEQUENCE [LARGE SCALE GENOMIC DNA]</scope>
    <source>
        <strain evidence="1 2">FGD1</strain>
    </source>
</reference>
<dbReference type="PANTHER" id="PTHR43481">
    <property type="entry name" value="FRUCTOSE-1-PHOSPHATE PHOSPHATASE"/>
    <property type="match status" value="1"/>
</dbReference>
<keyword evidence="1" id="KW-0378">Hydrolase</keyword>
<keyword evidence="2" id="KW-1185">Reference proteome</keyword>
<dbReference type="InterPro" id="IPR006439">
    <property type="entry name" value="HAD-SF_hydro_IA"/>
</dbReference>
<dbReference type="CDD" id="cd07505">
    <property type="entry name" value="HAD_BPGM-like"/>
    <property type="match status" value="1"/>
</dbReference>
<proteinExistence type="predicted"/>
<dbReference type="SFLD" id="SFLDG01129">
    <property type="entry name" value="C1.5:_HAD__Beta-PGM__Phosphata"/>
    <property type="match status" value="1"/>
</dbReference>
<gene>
    <name evidence="1" type="ORF">GR702_07560</name>
</gene>
<organism evidence="1 2">
    <name type="scientific">Novosphingobium silvae</name>
    <dbReference type="NCBI Taxonomy" id="2692619"/>
    <lineage>
        <taxon>Bacteria</taxon>
        <taxon>Pseudomonadati</taxon>
        <taxon>Pseudomonadota</taxon>
        <taxon>Alphaproteobacteria</taxon>
        <taxon>Sphingomonadales</taxon>
        <taxon>Sphingomonadaceae</taxon>
        <taxon>Novosphingobium</taxon>
    </lineage>
</organism>
<comment type="caution">
    <text evidence="1">The sequence shown here is derived from an EMBL/GenBank/DDBJ whole genome shotgun (WGS) entry which is preliminary data.</text>
</comment>
<evidence type="ECO:0000313" key="1">
    <source>
        <dbReference type="EMBL" id="MYL97630.1"/>
    </source>
</evidence>
<dbReference type="SFLD" id="SFLDG01135">
    <property type="entry name" value="C1.5.6:_HAD__Beta-PGM__Phospha"/>
    <property type="match status" value="1"/>
</dbReference>
<dbReference type="Gene3D" id="1.10.150.240">
    <property type="entry name" value="Putative phosphatase, domain 2"/>
    <property type="match status" value="1"/>
</dbReference>